<proteinExistence type="inferred from homology"/>
<sequence length="351" mass="39203">MTAPLLTIAIPTFNRADCLERLLETLLVELRGLEGRVSIVVSDNASTDRTQEVIAAFTLRWPGVRALRNDKNLGMDGNFLACAEHVDGAHFWLLSDDDLPRAGLVRALLDLLERESPDLVYMDSRWLPEIADNDPTQPVGALQGLRLGQLAFARRVHVWTTYLSGMVVRTTPLLREPARLRRYSGTQVSQLAWVLEALRDGSRFIHITTPCILATEGNTGGYKVLKVFGQHVPAIMREMLPERVVRAMLRRMATTYLPNLLCGLREARLGRFEHEDAAEVLRQQFGGMLAFRLLLEPIGNGSLATVHRALWLARQVHRALRLHDRLAEHLGGGATSLLHTTKASCPRSCDC</sequence>
<evidence type="ECO:0000313" key="6">
    <source>
        <dbReference type="Proteomes" id="UP001204851"/>
    </source>
</evidence>
<evidence type="ECO:0000259" key="4">
    <source>
        <dbReference type="Pfam" id="PF00535"/>
    </source>
</evidence>
<dbReference type="Proteomes" id="UP001204851">
    <property type="component" value="Unassembled WGS sequence"/>
</dbReference>
<dbReference type="PANTHER" id="PTHR43179:SF12">
    <property type="entry name" value="GALACTOFURANOSYLTRANSFERASE GLFT2"/>
    <property type="match status" value="1"/>
</dbReference>
<accession>A0ABT1BHU1</accession>
<dbReference type="SUPFAM" id="SSF53448">
    <property type="entry name" value="Nucleotide-diphospho-sugar transferases"/>
    <property type="match status" value="1"/>
</dbReference>
<dbReference type="RefSeq" id="WP_252768220.1">
    <property type="nucleotide sequence ID" value="NZ_JAMXMC010000002.1"/>
</dbReference>
<dbReference type="EMBL" id="JAMXMC010000002">
    <property type="protein sequence ID" value="MCO5975785.1"/>
    <property type="molecule type" value="Genomic_DNA"/>
</dbReference>
<dbReference type="Gene3D" id="3.90.550.10">
    <property type="entry name" value="Spore Coat Polysaccharide Biosynthesis Protein SpsA, Chain A"/>
    <property type="match status" value="1"/>
</dbReference>
<evidence type="ECO:0000313" key="5">
    <source>
        <dbReference type="EMBL" id="MCO5975785.1"/>
    </source>
</evidence>
<evidence type="ECO:0000256" key="1">
    <source>
        <dbReference type="ARBA" id="ARBA00006739"/>
    </source>
</evidence>
<evidence type="ECO:0000256" key="2">
    <source>
        <dbReference type="ARBA" id="ARBA00022676"/>
    </source>
</evidence>
<reference evidence="5 6" key="1">
    <citation type="submission" date="2022-06" db="EMBL/GenBank/DDBJ databases">
        <title>Ideonella sp. NS12-5 Genome sequencing and assembly.</title>
        <authorList>
            <person name="Jung Y."/>
        </authorList>
    </citation>
    <scope>NUCLEOTIDE SEQUENCE [LARGE SCALE GENOMIC DNA]</scope>
    <source>
        <strain evidence="5 6">NS12-5</strain>
    </source>
</reference>
<keyword evidence="2" id="KW-0328">Glycosyltransferase</keyword>
<dbReference type="PANTHER" id="PTHR43179">
    <property type="entry name" value="RHAMNOSYLTRANSFERASE WBBL"/>
    <property type="match status" value="1"/>
</dbReference>
<name>A0ABT1BHU1_9BURK</name>
<organism evidence="5 6">
    <name type="scientific">Ideonella oryzae</name>
    <dbReference type="NCBI Taxonomy" id="2937441"/>
    <lineage>
        <taxon>Bacteria</taxon>
        <taxon>Pseudomonadati</taxon>
        <taxon>Pseudomonadota</taxon>
        <taxon>Betaproteobacteria</taxon>
        <taxon>Burkholderiales</taxon>
        <taxon>Sphaerotilaceae</taxon>
        <taxon>Ideonella</taxon>
    </lineage>
</organism>
<comment type="similarity">
    <text evidence="1">Belongs to the glycosyltransferase 2 family.</text>
</comment>
<gene>
    <name evidence="5" type="ORF">M0L44_03475</name>
</gene>
<keyword evidence="3" id="KW-0808">Transferase</keyword>
<dbReference type="InterPro" id="IPR001173">
    <property type="entry name" value="Glyco_trans_2-like"/>
</dbReference>
<feature type="domain" description="Glycosyltransferase 2-like" evidence="4">
    <location>
        <begin position="7"/>
        <end position="122"/>
    </location>
</feature>
<keyword evidence="6" id="KW-1185">Reference proteome</keyword>
<dbReference type="InterPro" id="IPR029044">
    <property type="entry name" value="Nucleotide-diphossugar_trans"/>
</dbReference>
<evidence type="ECO:0000256" key="3">
    <source>
        <dbReference type="ARBA" id="ARBA00022679"/>
    </source>
</evidence>
<comment type="caution">
    <text evidence="5">The sequence shown here is derived from an EMBL/GenBank/DDBJ whole genome shotgun (WGS) entry which is preliminary data.</text>
</comment>
<dbReference type="Pfam" id="PF00535">
    <property type="entry name" value="Glycos_transf_2"/>
    <property type="match status" value="1"/>
</dbReference>
<protein>
    <submittedName>
        <fullName evidence="5">Glycosyltransferase</fullName>
    </submittedName>
</protein>